<reference evidence="10" key="1">
    <citation type="journal article" date="2019" name="Int. J. Syst. Evol. Microbiol.">
        <title>The Global Catalogue of Microorganisms (GCM) 10K type strain sequencing project: providing services to taxonomists for standard genome sequencing and annotation.</title>
        <authorList>
            <consortium name="The Broad Institute Genomics Platform"/>
            <consortium name="The Broad Institute Genome Sequencing Center for Infectious Disease"/>
            <person name="Wu L."/>
            <person name="Ma J."/>
        </authorList>
    </citation>
    <scope>NUCLEOTIDE SEQUENCE [LARGE SCALE GENOMIC DNA]</scope>
    <source>
        <strain evidence="10">JCM 18541</strain>
    </source>
</reference>
<keyword evidence="4 7" id="KW-0812">Transmembrane</keyword>
<keyword evidence="10" id="KW-1185">Reference proteome</keyword>
<evidence type="ECO:0000256" key="3">
    <source>
        <dbReference type="ARBA" id="ARBA00022475"/>
    </source>
</evidence>
<evidence type="ECO:0000256" key="5">
    <source>
        <dbReference type="ARBA" id="ARBA00022989"/>
    </source>
</evidence>
<keyword evidence="6 7" id="KW-0472">Membrane</keyword>
<dbReference type="PROSITE" id="PS50928">
    <property type="entry name" value="ABC_TM1"/>
    <property type="match status" value="1"/>
</dbReference>
<accession>A0ABP9B186</accession>
<organism evidence="9 10">
    <name type="scientific">Rothia endophytica</name>
    <dbReference type="NCBI Taxonomy" id="1324766"/>
    <lineage>
        <taxon>Bacteria</taxon>
        <taxon>Bacillati</taxon>
        <taxon>Actinomycetota</taxon>
        <taxon>Actinomycetes</taxon>
        <taxon>Micrococcales</taxon>
        <taxon>Micrococcaceae</taxon>
        <taxon>Rothia</taxon>
    </lineage>
</organism>
<dbReference type="Pfam" id="PF00528">
    <property type="entry name" value="BPD_transp_1"/>
    <property type="match status" value="1"/>
</dbReference>
<dbReference type="PANTHER" id="PTHR30151">
    <property type="entry name" value="ALKANE SULFONATE ABC TRANSPORTER-RELATED, MEMBRANE SUBUNIT"/>
    <property type="match status" value="1"/>
</dbReference>
<feature type="transmembrane region" description="Helical" evidence="7">
    <location>
        <begin position="185"/>
        <end position="204"/>
    </location>
</feature>
<evidence type="ECO:0000259" key="8">
    <source>
        <dbReference type="PROSITE" id="PS50928"/>
    </source>
</evidence>
<evidence type="ECO:0000256" key="4">
    <source>
        <dbReference type="ARBA" id="ARBA00022692"/>
    </source>
</evidence>
<dbReference type="RefSeq" id="WP_345443432.1">
    <property type="nucleotide sequence ID" value="NZ_BAABKP010000001.1"/>
</dbReference>
<protein>
    <submittedName>
        <fullName evidence="9">ABC transporter permease</fullName>
    </submittedName>
</protein>
<evidence type="ECO:0000256" key="2">
    <source>
        <dbReference type="ARBA" id="ARBA00022448"/>
    </source>
</evidence>
<dbReference type="EMBL" id="BAABKP010000001">
    <property type="protein sequence ID" value="GAA4787538.1"/>
    <property type="molecule type" value="Genomic_DNA"/>
</dbReference>
<comment type="similarity">
    <text evidence="7">Belongs to the binding-protein-dependent transport system permease family.</text>
</comment>
<proteinExistence type="inferred from homology"/>
<evidence type="ECO:0000256" key="7">
    <source>
        <dbReference type="RuleBase" id="RU363032"/>
    </source>
</evidence>
<dbReference type="SUPFAM" id="SSF161098">
    <property type="entry name" value="MetI-like"/>
    <property type="match status" value="1"/>
</dbReference>
<feature type="transmembrane region" description="Helical" evidence="7">
    <location>
        <begin position="115"/>
        <end position="142"/>
    </location>
</feature>
<keyword evidence="2 7" id="KW-0813">Transport</keyword>
<name>A0ABP9B186_9MICC</name>
<dbReference type="Proteomes" id="UP001500187">
    <property type="component" value="Unassembled WGS sequence"/>
</dbReference>
<dbReference type="InterPro" id="IPR000515">
    <property type="entry name" value="MetI-like"/>
</dbReference>
<comment type="caution">
    <text evidence="9">The sequence shown here is derived from an EMBL/GenBank/DDBJ whole genome shotgun (WGS) entry which is preliminary data.</text>
</comment>
<feature type="domain" description="ABC transmembrane type-1" evidence="8">
    <location>
        <begin position="67"/>
        <end position="247"/>
    </location>
</feature>
<keyword evidence="3" id="KW-1003">Cell membrane</keyword>
<evidence type="ECO:0000256" key="6">
    <source>
        <dbReference type="ARBA" id="ARBA00023136"/>
    </source>
</evidence>
<dbReference type="PANTHER" id="PTHR30151:SF25">
    <property type="entry name" value="TAURINE TRANSPORT SYSTEM PERMEASE PROTEIN TAUC"/>
    <property type="match status" value="1"/>
</dbReference>
<comment type="subcellular location">
    <subcellularLocation>
        <location evidence="1 7">Cell membrane</location>
        <topology evidence="1 7">Multi-pass membrane protein</topology>
    </subcellularLocation>
</comment>
<evidence type="ECO:0000313" key="9">
    <source>
        <dbReference type="EMBL" id="GAA4787538.1"/>
    </source>
</evidence>
<evidence type="ECO:0000313" key="10">
    <source>
        <dbReference type="Proteomes" id="UP001500187"/>
    </source>
</evidence>
<dbReference type="CDD" id="cd06261">
    <property type="entry name" value="TM_PBP2"/>
    <property type="match status" value="1"/>
</dbReference>
<feature type="transmembrane region" description="Helical" evidence="7">
    <location>
        <begin position="71"/>
        <end position="94"/>
    </location>
</feature>
<sequence>MSTLKKQNQSLTKSWALGAAGIVFAVFLWWIFTRAATGNLMLAAFAPANVPDALKSLLGRGVLLSDVGISLLRLLSGLGLATVLGVPLGLVIGFSRLVEQTSAPLVQFLRMVSPLSWAPIAVALFGVGSLPVIFLVAIAAIWPITLGTVSGVRALNPAYLQVARTLGASGPEQLRSVVLPSIRPFVLSGIRLALGIGWVIIVPAEMLGVSSGLGYEILNARDRLAYDEMLVVILVIGVLGIALDTLAQKLLK</sequence>
<dbReference type="Gene3D" id="1.10.3720.10">
    <property type="entry name" value="MetI-like"/>
    <property type="match status" value="1"/>
</dbReference>
<keyword evidence="5 7" id="KW-1133">Transmembrane helix</keyword>
<evidence type="ECO:0000256" key="1">
    <source>
        <dbReference type="ARBA" id="ARBA00004651"/>
    </source>
</evidence>
<feature type="transmembrane region" description="Helical" evidence="7">
    <location>
        <begin position="12"/>
        <end position="32"/>
    </location>
</feature>
<dbReference type="InterPro" id="IPR035906">
    <property type="entry name" value="MetI-like_sf"/>
</dbReference>
<gene>
    <name evidence="9" type="ORF">GCM10023352_01370</name>
</gene>
<feature type="transmembrane region" description="Helical" evidence="7">
    <location>
        <begin position="224"/>
        <end position="243"/>
    </location>
</feature>